<organism evidence="2 3">
    <name type="scientific">Pseudomonas japonica</name>
    <dbReference type="NCBI Taxonomy" id="256466"/>
    <lineage>
        <taxon>Bacteria</taxon>
        <taxon>Pseudomonadati</taxon>
        <taxon>Pseudomonadota</taxon>
        <taxon>Gammaproteobacteria</taxon>
        <taxon>Pseudomonadales</taxon>
        <taxon>Pseudomonadaceae</taxon>
        <taxon>Pseudomonas</taxon>
    </lineage>
</organism>
<feature type="transmembrane region" description="Helical" evidence="1">
    <location>
        <begin position="140"/>
        <end position="157"/>
    </location>
</feature>
<gene>
    <name evidence="2" type="ORF">SAMN05444352_101352</name>
</gene>
<feature type="transmembrane region" description="Helical" evidence="1">
    <location>
        <begin position="71"/>
        <end position="97"/>
    </location>
</feature>
<dbReference type="OrthoDB" id="9809977at2"/>
<dbReference type="RefSeq" id="WP_042122685.1">
    <property type="nucleotide sequence ID" value="NZ_FZOL01000001.1"/>
</dbReference>
<keyword evidence="1" id="KW-1133">Transmembrane helix</keyword>
<dbReference type="InterPro" id="IPR049713">
    <property type="entry name" value="Pr6Pr-like"/>
</dbReference>
<name>A0A239AC56_9PSED</name>
<dbReference type="NCBIfam" id="NF038065">
    <property type="entry name" value="Pr6Pr"/>
    <property type="match status" value="1"/>
</dbReference>
<keyword evidence="1" id="KW-0472">Membrane</keyword>
<evidence type="ECO:0008006" key="4">
    <source>
        <dbReference type="Google" id="ProtNLM"/>
    </source>
</evidence>
<dbReference type="Proteomes" id="UP000198407">
    <property type="component" value="Unassembled WGS sequence"/>
</dbReference>
<feature type="transmembrane region" description="Helical" evidence="1">
    <location>
        <begin position="36"/>
        <end position="59"/>
    </location>
</feature>
<feature type="transmembrane region" description="Helical" evidence="1">
    <location>
        <begin position="177"/>
        <end position="201"/>
    </location>
</feature>
<keyword evidence="1" id="KW-0812">Transmembrane</keyword>
<accession>A0A239AC56</accession>
<evidence type="ECO:0000313" key="2">
    <source>
        <dbReference type="EMBL" id="SNR93129.1"/>
    </source>
</evidence>
<dbReference type="STRING" id="1215104.GCA_000730585_04204"/>
<dbReference type="EMBL" id="FZOL01000001">
    <property type="protein sequence ID" value="SNR93129.1"/>
    <property type="molecule type" value="Genomic_DNA"/>
</dbReference>
<keyword evidence="3" id="KW-1185">Reference proteome</keyword>
<protein>
    <recommendedName>
        <fullName evidence="4">FAR-17a/AIG1-like protein</fullName>
    </recommendedName>
</protein>
<feature type="transmembrane region" description="Helical" evidence="1">
    <location>
        <begin position="109"/>
        <end position="128"/>
    </location>
</feature>
<proteinExistence type="predicted"/>
<reference evidence="3" key="1">
    <citation type="submission" date="2017-06" db="EMBL/GenBank/DDBJ databases">
        <authorList>
            <person name="Varghese N."/>
            <person name="Submissions S."/>
        </authorList>
    </citation>
    <scope>NUCLEOTIDE SEQUENCE [LARGE SCALE GENOMIC DNA]</scope>
    <source>
        <strain evidence="3">DSM 22348</strain>
    </source>
</reference>
<evidence type="ECO:0000256" key="1">
    <source>
        <dbReference type="SAM" id="Phobius"/>
    </source>
</evidence>
<dbReference type="AlphaFoldDB" id="A0A239AC56"/>
<feature type="transmembrane region" description="Helical" evidence="1">
    <location>
        <begin position="12"/>
        <end position="30"/>
    </location>
</feature>
<evidence type="ECO:0000313" key="3">
    <source>
        <dbReference type="Proteomes" id="UP000198407"/>
    </source>
</evidence>
<sequence>MTPRSLTGAAAVLGWFALAVQMYLILLARWQDQASLLGGLVNFFGFFTVLSNVLVATVLTQAAFGRAASAWRFWLVPWVASGVLVSILFVAIAYSLLLRHLWQPQGWQWLADGLLHDVMPALFALYWWRRVAKGTLRLRHLLAWVLYPLGYFGYALLRGHWVGFYPYPFIDVPTLGYARVLGNALVMLLAFVLLGLGIIALDRWQGRRVARLP</sequence>